<keyword evidence="6" id="KW-0378">Hydrolase</keyword>
<dbReference type="CDD" id="cd09076">
    <property type="entry name" value="L1-EN"/>
    <property type="match status" value="1"/>
</dbReference>
<dbReference type="OMA" id="TIDNEEM"/>
<dbReference type="InterPro" id="IPR005135">
    <property type="entry name" value="Endo/exonuclease/phosphatase"/>
</dbReference>
<feature type="binding site" evidence="10">
    <location>
        <position position="228"/>
    </location>
    <ligand>
        <name>Mg(2+)</name>
        <dbReference type="ChEBI" id="CHEBI:18420"/>
        <label>1</label>
    </ligand>
</feature>
<evidence type="ECO:0000256" key="7">
    <source>
        <dbReference type="ARBA" id="ARBA00022842"/>
    </source>
</evidence>
<dbReference type="GO" id="GO:0003906">
    <property type="term" value="F:DNA-(apurinic or apyrimidinic site) endonuclease activity"/>
    <property type="evidence" value="ECO:0007669"/>
    <property type="project" value="TreeGrafter"/>
</dbReference>
<feature type="site" description="Transition state stabilizer" evidence="11">
    <location>
        <position position="142"/>
    </location>
</feature>
<dbReference type="PANTHER" id="PTHR22748">
    <property type="entry name" value="AP ENDONUCLEASE"/>
    <property type="match status" value="1"/>
</dbReference>
<evidence type="ECO:0000256" key="10">
    <source>
        <dbReference type="PIRSR" id="PIRSR604808-2"/>
    </source>
</evidence>
<organism evidence="13 14">
    <name type="scientific">Kryptolebias marmoratus</name>
    <name type="common">Mangrove killifish</name>
    <name type="synonym">Rivulus marmoratus</name>
    <dbReference type="NCBI Taxonomy" id="37003"/>
    <lineage>
        <taxon>Eukaryota</taxon>
        <taxon>Metazoa</taxon>
        <taxon>Chordata</taxon>
        <taxon>Craniata</taxon>
        <taxon>Vertebrata</taxon>
        <taxon>Euteleostomi</taxon>
        <taxon>Actinopterygii</taxon>
        <taxon>Neopterygii</taxon>
        <taxon>Teleostei</taxon>
        <taxon>Neoteleostei</taxon>
        <taxon>Acanthomorphata</taxon>
        <taxon>Ovalentaria</taxon>
        <taxon>Atherinomorphae</taxon>
        <taxon>Cyprinodontiformes</taxon>
        <taxon>Rivulidae</taxon>
        <taxon>Kryptolebias</taxon>
    </lineage>
</organism>
<evidence type="ECO:0000313" key="14">
    <source>
        <dbReference type="Proteomes" id="UP000264800"/>
    </source>
</evidence>
<dbReference type="STRING" id="37003.ENSKMAP00000021350"/>
<evidence type="ECO:0000313" key="13">
    <source>
        <dbReference type="Ensembl" id="ENSKMAP00000021350.1"/>
    </source>
</evidence>
<comment type="cofactor">
    <cofactor evidence="10">
        <name>Mg(2+)</name>
        <dbReference type="ChEBI" id="CHEBI:18420"/>
    </cofactor>
    <cofactor evidence="10">
        <name>Mn(2+)</name>
        <dbReference type="ChEBI" id="CHEBI:29035"/>
    </cofactor>
    <text evidence="10">Probably binds two magnesium or manganese ions per subunit.</text>
</comment>
<comment type="catalytic activity">
    <reaction evidence="1">
        <text>Exonucleolytic cleavage in the 3'- to 5'-direction to yield nucleoside 5'-phosphates.</text>
        <dbReference type="EC" id="3.1.11.2"/>
    </reaction>
</comment>
<dbReference type="InterPro" id="IPR036691">
    <property type="entry name" value="Endo/exonu/phosph_ase_sf"/>
</dbReference>
<evidence type="ECO:0000256" key="8">
    <source>
        <dbReference type="ARBA" id="ARBA00023204"/>
    </source>
</evidence>
<feature type="binding site" evidence="10">
    <location>
        <position position="39"/>
    </location>
    <ligand>
        <name>Mg(2+)</name>
        <dbReference type="ChEBI" id="CHEBI:18420"/>
        <label>1</label>
    </ligand>
</feature>
<dbReference type="PANTHER" id="PTHR22748:SF26">
    <property type="entry name" value="ENDONUCLEASE_EXONUCLEASE_PHOSPHATASE DOMAIN-CONTAINING PROTEIN"/>
    <property type="match status" value="1"/>
</dbReference>
<dbReference type="GeneTree" id="ENSGT00950000183016"/>
<dbReference type="SUPFAM" id="SSF56219">
    <property type="entry name" value="DNase I-like"/>
    <property type="match status" value="1"/>
</dbReference>
<dbReference type="GO" id="GO:0006284">
    <property type="term" value="P:base-excision repair"/>
    <property type="evidence" value="ECO:0007669"/>
    <property type="project" value="TreeGrafter"/>
</dbReference>
<dbReference type="EC" id="3.1.11.2" evidence="3"/>
<comment type="similarity">
    <text evidence="2">Belongs to the DNA repair enzymes AP/ExoA family.</text>
</comment>
<name>A0A3Q3AXV1_KRYMA</name>
<reference evidence="13" key="2">
    <citation type="submission" date="2025-09" db="UniProtKB">
        <authorList>
            <consortium name="Ensembl"/>
        </authorList>
    </citation>
    <scope>IDENTIFICATION</scope>
</reference>
<proteinExistence type="inferred from homology"/>
<evidence type="ECO:0000256" key="9">
    <source>
        <dbReference type="PIRSR" id="PIRSR604808-1"/>
    </source>
</evidence>
<feature type="domain" description="Endonuclease/exonuclease/phosphatase" evidence="12">
    <location>
        <begin position="7"/>
        <end position="209"/>
    </location>
</feature>
<feature type="site" description="Important for catalytic activity" evidence="11">
    <location>
        <position position="203"/>
    </location>
</feature>
<reference evidence="13" key="1">
    <citation type="submission" date="2025-08" db="UniProtKB">
        <authorList>
            <consortium name="Ensembl"/>
        </authorList>
    </citation>
    <scope>IDENTIFICATION</scope>
</reference>
<evidence type="ECO:0000256" key="6">
    <source>
        <dbReference type="ARBA" id="ARBA00022801"/>
    </source>
</evidence>
<feature type="site" description="Interaction with DNA substrate" evidence="11">
    <location>
        <position position="228"/>
    </location>
</feature>
<feature type="active site" description="Proton acceptor" evidence="9">
    <location>
        <position position="228"/>
    </location>
</feature>
<keyword evidence="8" id="KW-0234">DNA repair</keyword>
<evidence type="ECO:0000256" key="4">
    <source>
        <dbReference type="ARBA" id="ARBA00022723"/>
    </source>
</evidence>
<evidence type="ECO:0000256" key="2">
    <source>
        <dbReference type="ARBA" id="ARBA00007092"/>
    </source>
</evidence>
<dbReference type="Proteomes" id="UP000264800">
    <property type="component" value="Unplaced"/>
</dbReference>
<dbReference type="Ensembl" id="ENSKMAT00000021629.1">
    <property type="protein sequence ID" value="ENSKMAP00000021350.1"/>
    <property type="gene ID" value="ENSKMAG00000015870.1"/>
</dbReference>
<dbReference type="GO" id="GO:0008311">
    <property type="term" value="F:double-stranded DNA 3'-5' DNA exonuclease activity"/>
    <property type="evidence" value="ECO:0007669"/>
    <property type="project" value="UniProtKB-EC"/>
</dbReference>
<evidence type="ECO:0000259" key="12">
    <source>
        <dbReference type="Pfam" id="PF03372"/>
    </source>
</evidence>
<dbReference type="Gene3D" id="3.60.10.10">
    <property type="entry name" value="Endonuclease/exonuclease/phosphatase"/>
    <property type="match status" value="1"/>
</dbReference>
<protein>
    <recommendedName>
        <fullName evidence="3">exodeoxyribonuclease III</fullName>
        <ecNumber evidence="3">3.1.11.2</ecNumber>
    </recommendedName>
</protein>
<dbReference type="GO" id="GO:0005634">
    <property type="term" value="C:nucleus"/>
    <property type="evidence" value="ECO:0007669"/>
    <property type="project" value="TreeGrafter"/>
</dbReference>
<keyword evidence="10" id="KW-0464">Manganese</keyword>
<evidence type="ECO:0000256" key="3">
    <source>
        <dbReference type="ARBA" id="ARBA00012115"/>
    </source>
</evidence>
<dbReference type="GO" id="GO:0008081">
    <property type="term" value="F:phosphoric diester hydrolase activity"/>
    <property type="evidence" value="ECO:0007669"/>
    <property type="project" value="TreeGrafter"/>
</dbReference>
<keyword evidence="7 10" id="KW-0460">Magnesium</keyword>
<keyword evidence="5" id="KW-0227">DNA damage</keyword>
<sequence length="364" mass="41953">MEKLTIVTYNVHGLNHPIKRKKILSQLKKMQCSIALLQETHLNELEHKKLRRDWVNQTYSASYKNKRGVTILFNKSLAFSTEKVIQDGMGRYVLVMGRMGEEEMSIMNLYAPNECDESFFKEIANIIAENAKGIVIVGGDFNAVHDGKIDRTPAETGGQSRKTKILNNMITELGLGDPWRFKNPSKKDFTFFSKVHNSYSRIDFFCIPQKYFYKIIDCSIGSITLSDHAPVTLQLNLSKDTPFRYWRLNVSLLTNTSVIQELRQHLLEYLEMNDNGSVTPPIMWSGAKAVLRGKIIQISSRLKKQRTEEQTRLESKIKQLEIEHKCRGGNDTLTELNEAKKELDKVLTYKAEGALRFSKQRYYE</sequence>
<feature type="active site" description="Proton donor/acceptor" evidence="9">
    <location>
        <position position="140"/>
    </location>
</feature>
<feature type="binding site" evidence="10">
    <location>
        <position position="142"/>
    </location>
    <ligand>
        <name>Mg(2+)</name>
        <dbReference type="ChEBI" id="CHEBI:18420"/>
        <label>1</label>
    </ligand>
</feature>
<evidence type="ECO:0000256" key="1">
    <source>
        <dbReference type="ARBA" id="ARBA00000493"/>
    </source>
</evidence>
<dbReference type="GO" id="GO:0046872">
    <property type="term" value="F:metal ion binding"/>
    <property type="evidence" value="ECO:0007669"/>
    <property type="project" value="UniProtKB-KW"/>
</dbReference>
<evidence type="ECO:0000256" key="11">
    <source>
        <dbReference type="PIRSR" id="PIRSR604808-3"/>
    </source>
</evidence>
<evidence type="ECO:0000256" key="5">
    <source>
        <dbReference type="ARBA" id="ARBA00022763"/>
    </source>
</evidence>
<feature type="active site" evidence="9">
    <location>
        <position position="110"/>
    </location>
</feature>
<dbReference type="AlphaFoldDB" id="A0A3Q3AXV1"/>
<feature type="binding site" evidence="10">
    <location>
        <position position="10"/>
    </location>
    <ligand>
        <name>Mg(2+)</name>
        <dbReference type="ChEBI" id="CHEBI:18420"/>
        <label>1</label>
    </ligand>
</feature>
<dbReference type="InterPro" id="IPR004808">
    <property type="entry name" value="AP_endonuc_1"/>
</dbReference>
<feature type="binding site" evidence="10">
    <location>
        <position position="227"/>
    </location>
    <ligand>
        <name>Mg(2+)</name>
        <dbReference type="ChEBI" id="CHEBI:18420"/>
        <label>1</label>
    </ligand>
</feature>
<keyword evidence="4 10" id="KW-0479">Metal-binding</keyword>
<keyword evidence="14" id="KW-1185">Reference proteome</keyword>
<feature type="binding site" evidence="10">
    <location>
        <position position="140"/>
    </location>
    <ligand>
        <name>Mg(2+)</name>
        <dbReference type="ChEBI" id="CHEBI:18420"/>
        <label>1</label>
    </ligand>
</feature>
<accession>A0A3Q3AXV1</accession>
<dbReference type="Pfam" id="PF03372">
    <property type="entry name" value="Exo_endo_phos"/>
    <property type="match status" value="1"/>
</dbReference>